<dbReference type="Gene3D" id="3.40.50.2300">
    <property type="match status" value="2"/>
</dbReference>
<evidence type="ECO:0000313" key="5">
    <source>
        <dbReference type="EMBL" id="KAB1654043.1"/>
    </source>
</evidence>
<reference evidence="5 6" key="1">
    <citation type="submission" date="2019-09" db="EMBL/GenBank/DDBJ databases">
        <title>Phylogeny of genus Pseudoclavibacter and closely related genus.</title>
        <authorList>
            <person name="Li Y."/>
        </authorList>
    </citation>
    <scope>NUCLEOTIDE SEQUENCE [LARGE SCALE GENOMIC DNA]</scope>
    <source>
        <strain evidence="5 6">DSM 23821</strain>
    </source>
</reference>
<dbReference type="GO" id="GO:0003700">
    <property type="term" value="F:DNA-binding transcription factor activity"/>
    <property type="evidence" value="ECO:0007669"/>
    <property type="project" value="TreeGrafter"/>
</dbReference>
<dbReference type="OrthoDB" id="9785139at2"/>
<evidence type="ECO:0000259" key="4">
    <source>
        <dbReference type="PROSITE" id="PS50932"/>
    </source>
</evidence>
<evidence type="ECO:0000256" key="3">
    <source>
        <dbReference type="ARBA" id="ARBA00023163"/>
    </source>
</evidence>
<dbReference type="SMART" id="SM00354">
    <property type="entry name" value="HTH_LACI"/>
    <property type="match status" value="1"/>
</dbReference>
<dbReference type="InterPro" id="IPR000843">
    <property type="entry name" value="HTH_LacI"/>
</dbReference>
<evidence type="ECO:0000256" key="1">
    <source>
        <dbReference type="ARBA" id="ARBA00023015"/>
    </source>
</evidence>
<dbReference type="GO" id="GO:0000976">
    <property type="term" value="F:transcription cis-regulatory region binding"/>
    <property type="evidence" value="ECO:0007669"/>
    <property type="project" value="TreeGrafter"/>
</dbReference>
<dbReference type="InterPro" id="IPR010982">
    <property type="entry name" value="Lambda_DNA-bd_dom_sf"/>
</dbReference>
<dbReference type="CDD" id="cd06267">
    <property type="entry name" value="PBP1_LacI_sugar_binding-like"/>
    <property type="match status" value="1"/>
</dbReference>
<feature type="domain" description="HTH lacI-type" evidence="4">
    <location>
        <begin position="12"/>
        <end position="66"/>
    </location>
</feature>
<proteinExistence type="predicted"/>
<dbReference type="InterPro" id="IPR046335">
    <property type="entry name" value="LacI/GalR-like_sensor"/>
</dbReference>
<evidence type="ECO:0000313" key="6">
    <source>
        <dbReference type="Proteomes" id="UP000467240"/>
    </source>
</evidence>
<dbReference type="InterPro" id="IPR028082">
    <property type="entry name" value="Peripla_BP_I"/>
</dbReference>
<dbReference type="PANTHER" id="PTHR30146:SF155">
    <property type="entry name" value="ALANINE RACEMASE"/>
    <property type="match status" value="1"/>
</dbReference>
<keyword evidence="3" id="KW-0804">Transcription</keyword>
<evidence type="ECO:0000256" key="2">
    <source>
        <dbReference type="ARBA" id="ARBA00023125"/>
    </source>
</evidence>
<name>A0A7J5BPK7_9MICO</name>
<dbReference type="EMBL" id="WBJZ01000020">
    <property type="protein sequence ID" value="KAB1654043.1"/>
    <property type="molecule type" value="Genomic_DNA"/>
</dbReference>
<dbReference type="CDD" id="cd01392">
    <property type="entry name" value="HTH_LacI"/>
    <property type="match status" value="1"/>
</dbReference>
<comment type="caution">
    <text evidence="5">The sequence shown here is derived from an EMBL/GenBank/DDBJ whole genome shotgun (WGS) entry which is preliminary data.</text>
</comment>
<dbReference type="RefSeq" id="WP_158041593.1">
    <property type="nucleotide sequence ID" value="NZ_JACCFV010000001.1"/>
</dbReference>
<dbReference type="SUPFAM" id="SSF47413">
    <property type="entry name" value="lambda repressor-like DNA-binding domains"/>
    <property type="match status" value="1"/>
</dbReference>
<dbReference type="Gene3D" id="1.10.260.40">
    <property type="entry name" value="lambda repressor-like DNA-binding domains"/>
    <property type="match status" value="1"/>
</dbReference>
<protein>
    <submittedName>
        <fullName evidence="5">LacI family transcriptional regulator</fullName>
    </submittedName>
</protein>
<dbReference type="Pfam" id="PF00356">
    <property type="entry name" value="LacI"/>
    <property type="match status" value="1"/>
</dbReference>
<keyword evidence="1" id="KW-0805">Transcription regulation</keyword>
<sequence>MAQEGADRGRRPTLVDVARLAGVSTALASLALRGVAGPSEQSRERVLRAAEELRYRSNAAASLLARRRSELVGVTCYLDRGFDADVVERLYVEAAERGLDVLLSAVTPSRTARQAIRTLADNRCEAIVCVGSGVVPDDLADLSERVPIVIVGAATTAPHVDVVRTPGDAGTALAVRHLVGLGHTDIAHIAGGTGMSADERRSGYETAMREAGLADRIRVVEGGPGEADGVRAAERLLDGAPPTAVIAYNDAAAVGVLAAARAAGLRVPTDLSVVGYDGSRIAALSYVDLTTVAQDIPGLAAEAVRLADAPHADPAEVPHDVVLAPILIERSSTGPAPR</sequence>
<dbReference type="SUPFAM" id="SSF53822">
    <property type="entry name" value="Periplasmic binding protein-like I"/>
    <property type="match status" value="1"/>
</dbReference>
<dbReference type="PROSITE" id="PS50932">
    <property type="entry name" value="HTH_LACI_2"/>
    <property type="match status" value="1"/>
</dbReference>
<dbReference type="PANTHER" id="PTHR30146">
    <property type="entry name" value="LACI-RELATED TRANSCRIPTIONAL REPRESSOR"/>
    <property type="match status" value="1"/>
</dbReference>
<dbReference type="AlphaFoldDB" id="A0A7J5BPK7"/>
<accession>A0A7J5BPK7</accession>
<gene>
    <name evidence="5" type="ORF">F8O01_14085</name>
</gene>
<dbReference type="Proteomes" id="UP000467240">
    <property type="component" value="Unassembled WGS sequence"/>
</dbReference>
<organism evidence="5 6">
    <name type="scientific">Pseudoclavibacter chungangensis</name>
    <dbReference type="NCBI Taxonomy" id="587635"/>
    <lineage>
        <taxon>Bacteria</taxon>
        <taxon>Bacillati</taxon>
        <taxon>Actinomycetota</taxon>
        <taxon>Actinomycetes</taxon>
        <taxon>Micrococcales</taxon>
        <taxon>Microbacteriaceae</taxon>
        <taxon>Pseudoclavibacter</taxon>
    </lineage>
</organism>
<keyword evidence="6" id="KW-1185">Reference proteome</keyword>
<keyword evidence="2" id="KW-0238">DNA-binding</keyword>
<dbReference type="Pfam" id="PF13377">
    <property type="entry name" value="Peripla_BP_3"/>
    <property type="match status" value="1"/>
</dbReference>